<evidence type="ECO:0000259" key="9">
    <source>
        <dbReference type="Pfam" id="PF04116"/>
    </source>
</evidence>
<dbReference type="EMBL" id="CP014859">
    <property type="protein sequence ID" value="AOS63521.1"/>
    <property type="molecule type" value="Genomic_DNA"/>
</dbReference>
<keyword evidence="5" id="KW-0443">Lipid metabolism</keyword>
<evidence type="ECO:0000256" key="7">
    <source>
        <dbReference type="SAM" id="MobiDB-lite"/>
    </source>
</evidence>
<dbReference type="PANTHER" id="PTHR21624:SF1">
    <property type="entry name" value="ALKYLGLYCEROL MONOOXYGENASE"/>
    <property type="match status" value="1"/>
</dbReference>
<dbReference type="GO" id="GO:0050479">
    <property type="term" value="F:glyceryl-ether monooxygenase activity"/>
    <property type="evidence" value="ECO:0007669"/>
    <property type="project" value="TreeGrafter"/>
</dbReference>
<keyword evidence="6 8" id="KW-0472">Membrane</keyword>
<comment type="subcellular location">
    <subcellularLocation>
        <location evidence="1">Endomembrane system</location>
        <topology evidence="1">Multi-pass membrane protein</topology>
    </subcellularLocation>
</comment>
<evidence type="ECO:0000313" key="10">
    <source>
        <dbReference type="EMBL" id="AOS63521.1"/>
    </source>
</evidence>
<evidence type="ECO:0000256" key="3">
    <source>
        <dbReference type="ARBA" id="ARBA00022989"/>
    </source>
</evidence>
<dbReference type="AlphaFoldDB" id="A0AAC9HQR0"/>
<feature type="transmembrane region" description="Helical" evidence="8">
    <location>
        <begin position="32"/>
        <end position="53"/>
    </location>
</feature>
<evidence type="ECO:0000256" key="5">
    <source>
        <dbReference type="ARBA" id="ARBA00023098"/>
    </source>
</evidence>
<evidence type="ECO:0000256" key="1">
    <source>
        <dbReference type="ARBA" id="ARBA00004127"/>
    </source>
</evidence>
<proteinExistence type="predicted"/>
<keyword evidence="4" id="KW-0560">Oxidoreductase</keyword>
<sequence>MDTQSKSGRSLQKRLRDDAGTTTGPRSILCHITYPIMLAAMVATAVSAVHYGWDFGRVNFAFLVGTIAFLALLERLIPYERDWHPSRREWGFYAIYVLLTMAGAGIAQLPVNALVSSVAMPEPVLPLWVEIPGAVLLGSLVSYGIHRLFHTHAWLWRLHGVHHVPDKVNVANNGVNHVVDIAITQCLVQLGLALVGFSHQSVFVAGLFIVLQGYFVHANIDVRLGWLNHIVAGPEQHRLHHSIDLDEAGHYSSDLSLWDRVFGSFTWYPGRKPVAVGLSDPDSFPKTGAILATLLQPWRSPKKTTPPEQAPPGD</sequence>
<feature type="transmembrane region" description="Helical" evidence="8">
    <location>
        <begin position="131"/>
        <end position="149"/>
    </location>
</feature>
<dbReference type="InterPro" id="IPR006694">
    <property type="entry name" value="Fatty_acid_hydroxylase"/>
</dbReference>
<dbReference type="GO" id="GO:0012505">
    <property type="term" value="C:endomembrane system"/>
    <property type="evidence" value="ECO:0007669"/>
    <property type="project" value="UniProtKB-SubCell"/>
</dbReference>
<dbReference type="KEGG" id="ahm:TL08_13535"/>
<dbReference type="GO" id="GO:0016020">
    <property type="term" value="C:membrane"/>
    <property type="evidence" value="ECO:0007669"/>
    <property type="project" value="GOC"/>
</dbReference>
<feature type="transmembrane region" description="Helical" evidence="8">
    <location>
        <begin position="59"/>
        <end position="78"/>
    </location>
</feature>
<evidence type="ECO:0000256" key="6">
    <source>
        <dbReference type="ARBA" id="ARBA00023136"/>
    </source>
</evidence>
<keyword evidence="11" id="KW-1185">Reference proteome</keyword>
<organism evidence="10 11">
    <name type="scientific">Actinoalloteichus hymeniacidonis</name>
    <dbReference type="NCBI Taxonomy" id="340345"/>
    <lineage>
        <taxon>Bacteria</taxon>
        <taxon>Bacillati</taxon>
        <taxon>Actinomycetota</taxon>
        <taxon>Actinomycetes</taxon>
        <taxon>Pseudonocardiales</taxon>
        <taxon>Pseudonocardiaceae</taxon>
        <taxon>Actinoalloteichus</taxon>
    </lineage>
</organism>
<dbReference type="InterPro" id="IPR051689">
    <property type="entry name" value="Sterol_desaturase/TMEM195"/>
</dbReference>
<evidence type="ECO:0000256" key="4">
    <source>
        <dbReference type="ARBA" id="ARBA00023002"/>
    </source>
</evidence>
<feature type="transmembrane region" description="Helical" evidence="8">
    <location>
        <begin position="90"/>
        <end position="111"/>
    </location>
</feature>
<dbReference type="GO" id="GO:0006643">
    <property type="term" value="P:membrane lipid metabolic process"/>
    <property type="evidence" value="ECO:0007669"/>
    <property type="project" value="TreeGrafter"/>
</dbReference>
<keyword evidence="2 8" id="KW-0812">Transmembrane</keyword>
<dbReference type="RefSeq" id="WP_084642983.1">
    <property type="nucleotide sequence ID" value="NZ_CP014859.1"/>
</dbReference>
<feature type="domain" description="Fatty acid hydroxylase" evidence="9">
    <location>
        <begin position="134"/>
        <end position="264"/>
    </location>
</feature>
<reference evidence="11" key="1">
    <citation type="submission" date="2016-03" db="EMBL/GenBank/DDBJ databases">
        <title>Complete genome sequence of the type strain Actinoalloteichus hymeniacidonis DSM 45092.</title>
        <authorList>
            <person name="Schaffert L."/>
            <person name="Albersmeier A."/>
            <person name="Winkler A."/>
            <person name="Kalinowski J."/>
            <person name="Zotchev S."/>
            <person name="Ruckert C."/>
        </authorList>
    </citation>
    <scope>NUCLEOTIDE SEQUENCE [LARGE SCALE GENOMIC DNA]</scope>
    <source>
        <strain evidence="11">HPA177(T) (DSM 45092(T))</strain>
    </source>
</reference>
<feature type="compositionally biased region" description="Polar residues" evidence="7">
    <location>
        <begin position="1"/>
        <end position="10"/>
    </location>
</feature>
<dbReference type="GO" id="GO:0005506">
    <property type="term" value="F:iron ion binding"/>
    <property type="evidence" value="ECO:0007669"/>
    <property type="project" value="InterPro"/>
</dbReference>
<dbReference type="GO" id="GO:0008610">
    <property type="term" value="P:lipid biosynthetic process"/>
    <property type="evidence" value="ECO:0007669"/>
    <property type="project" value="InterPro"/>
</dbReference>
<name>A0AAC9HQR0_9PSEU</name>
<evidence type="ECO:0000256" key="2">
    <source>
        <dbReference type="ARBA" id="ARBA00022692"/>
    </source>
</evidence>
<feature type="region of interest" description="Disordered" evidence="7">
    <location>
        <begin position="1"/>
        <end position="22"/>
    </location>
</feature>
<evidence type="ECO:0000256" key="8">
    <source>
        <dbReference type="SAM" id="Phobius"/>
    </source>
</evidence>
<dbReference type="Pfam" id="PF04116">
    <property type="entry name" value="FA_hydroxylase"/>
    <property type="match status" value="1"/>
</dbReference>
<keyword evidence="3 8" id="KW-1133">Transmembrane helix</keyword>
<protein>
    <submittedName>
        <fullName evidence="10">Sterol desaturase</fullName>
    </submittedName>
</protein>
<dbReference type="PANTHER" id="PTHR21624">
    <property type="entry name" value="STEROL DESATURASE-RELATED PROTEIN"/>
    <property type="match status" value="1"/>
</dbReference>
<accession>A0AAC9HQR0</accession>
<evidence type="ECO:0000313" key="11">
    <source>
        <dbReference type="Proteomes" id="UP000095210"/>
    </source>
</evidence>
<dbReference type="Proteomes" id="UP000095210">
    <property type="component" value="Chromosome"/>
</dbReference>
<gene>
    <name evidence="10" type="ORF">TL08_13535</name>
</gene>